<dbReference type="Proteomes" id="UP000579531">
    <property type="component" value="Unassembled WGS sequence"/>
</dbReference>
<sequence length="76" mass="8434">MKRLALQVSYDDGRTWKAVHGTRHDTTGSVLLHHPRRAGYVSLRISAADKAGNTVTQTVIRAYRFATAPAAVSNRW</sequence>
<evidence type="ECO:0000313" key="2">
    <source>
        <dbReference type="Proteomes" id="UP000579531"/>
    </source>
</evidence>
<reference evidence="1 2" key="1">
    <citation type="submission" date="2020-08" db="EMBL/GenBank/DDBJ databases">
        <title>Sequencing the genomes of 1000 actinobacteria strains.</title>
        <authorList>
            <person name="Klenk H.-P."/>
        </authorList>
    </citation>
    <scope>NUCLEOTIDE SEQUENCE [LARGE SCALE GENOMIC DNA]</scope>
    <source>
        <strain evidence="1 2">DSM 40129</strain>
    </source>
</reference>
<protein>
    <submittedName>
        <fullName evidence="1">Uncharacterized protein</fullName>
    </submittedName>
</protein>
<dbReference type="AlphaFoldDB" id="A0AA89Q773"/>
<organism evidence="1 2">
    <name type="scientific">Streptomyces collinus</name>
    <dbReference type="NCBI Taxonomy" id="42684"/>
    <lineage>
        <taxon>Bacteria</taxon>
        <taxon>Bacillati</taxon>
        <taxon>Actinomycetota</taxon>
        <taxon>Actinomycetes</taxon>
        <taxon>Kitasatosporales</taxon>
        <taxon>Streptomycetaceae</taxon>
        <taxon>Streptomyces</taxon>
    </lineage>
</organism>
<dbReference type="GeneID" id="93843111"/>
<comment type="caution">
    <text evidence="1">The sequence shown here is derived from an EMBL/GenBank/DDBJ whole genome shotgun (WGS) entry which is preliminary data.</text>
</comment>
<accession>A0AA89Q773</accession>
<evidence type="ECO:0000313" key="1">
    <source>
        <dbReference type="EMBL" id="MBB5815662.1"/>
    </source>
</evidence>
<dbReference type="RefSeq" id="WP_184853166.1">
    <property type="nucleotide sequence ID" value="NZ_BAABFE010000002.1"/>
</dbReference>
<proteinExistence type="predicted"/>
<name>A0AA89Q773_STRCU</name>
<keyword evidence="2" id="KW-1185">Reference proteome</keyword>
<gene>
    <name evidence="1" type="ORF">HNR72_006690</name>
</gene>
<dbReference type="EMBL" id="JACHLX010000001">
    <property type="protein sequence ID" value="MBB5815662.1"/>
    <property type="molecule type" value="Genomic_DNA"/>
</dbReference>